<evidence type="ECO:0000313" key="1">
    <source>
        <dbReference type="EMBL" id="SHJ57219.1"/>
    </source>
</evidence>
<gene>
    <name evidence="1" type="ORF">SAMN02745136_00420</name>
</gene>
<sequence>MVSNAVEGKGIYFNPTCLDFIKIVEVVSIAVQEQISRGYVLLDNYEILRCIGEKLQANGIKLPEDIYQQIAMEKSIVNLIVLPTMLKAGEDDSVVLLHKYGEVIFAGNKDYVTENVMGNEKFFAIDEVRHNLLKGRVSNKHKRELLGLLNQMGMLGSADICSNYNESNKIVISHSYRCNIIFNIETREMYVKTEVLVEDYQGRKTTLLKMLNEQLHLPTRHTLSLEKDNKGRYKDFIYCTSTYDYCEDGCVTKEEILSMVEEHEEIEKKVRIFRDRINNEK</sequence>
<organism evidence="1 2">
    <name type="scientific">Anaerocolumna jejuensis DSM 15929</name>
    <dbReference type="NCBI Taxonomy" id="1121322"/>
    <lineage>
        <taxon>Bacteria</taxon>
        <taxon>Bacillati</taxon>
        <taxon>Bacillota</taxon>
        <taxon>Clostridia</taxon>
        <taxon>Lachnospirales</taxon>
        <taxon>Lachnospiraceae</taxon>
        <taxon>Anaerocolumna</taxon>
    </lineage>
</organism>
<dbReference type="Proteomes" id="UP000184386">
    <property type="component" value="Unassembled WGS sequence"/>
</dbReference>
<dbReference type="AlphaFoldDB" id="A0A1M6KE71"/>
<dbReference type="STRING" id="1121322.SAMN02745136_00420"/>
<proteinExistence type="predicted"/>
<keyword evidence="2" id="KW-1185">Reference proteome</keyword>
<name>A0A1M6KE71_9FIRM</name>
<reference evidence="1 2" key="1">
    <citation type="submission" date="2016-11" db="EMBL/GenBank/DDBJ databases">
        <authorList>
            <person name="Jaros S."/>
            <person name="Januszkiewicz K."/>
            <person name="Wedrychowicz H."/>
        </authorList>
    </citation>
    <scope>NUCLEOTIDE SEQUENCE [LARGE SCALE GENOMIC DNA]</scope>
    <source>
        <strain evidence="1 2">DSM 15929</strain>
    </source>
</reference>
<dbReference type="RefSeq" id="WP_073272439.1">
    <property type="nucleotide sequence ID" value="NZ_FRAC01000006.1"/>
</dbReference>
<accession>A0A1M6KE71</accession>
<dbReference type="EMBL" id="FRAC01000006">
    <property type="protein sequence ID" value="SHJ57219.1"/>
    <property type="molecule type" value="Genomic_DNA"/>
</dbReference>
<evidence type="ECO:0000313" key="2">
    <source>
        <dbReference type="Proteomes" id="UP000184386"/>
    </source>
</evidence>
<protein>
    <submittedName>
        <fullName evidence="1">Uncharacterized protein</fullName>
    </submittedName>
</protein>